<dbReference type="Gene3D" id="3.40.50.10210">
    <property type="match status" value="1"/>
</dbReference>
<proteinExistence type="predicted"/>
<dbReference type="STRING" id="1705.CA21670_03955"/>
<dbReference type="SUPFAM" id="SSF52733">
    <property type="entry name" value="Nicotinate mononucleotide:5,6-dimethylbenzimidazole phosphoribosyltransferase (CobT)"/>
    <property type="match status" value="1"/>
</dbReference>
<evidence type="ECO:0000313" key="2">
    <source>
        <dbReference type="Proteomes" id="UP000076947"/>
    </source>
</evidence>
<comment type="caution">
    <text evidence="1">The sequence shown here is derived from an EMBL/GenBank/DDBJ whole genome shotgun (WGS) entry which is preliminary data.</text>
</comment>
<dbReference type="Proteomes" id="UP000076947">
    <property type="component" value="Unassembled WGS sequence"/>
</dbReference>
<dbReference type="RefSeq" id="WP_066838119.1">
    <property type="nucleotide sequence ID" value="NZ_CAPMDX010000078.1"/>
</dbReference>
<dbReference type="EMBL" id="LSTQ01000005">
    <property type="protein sequence ID" value="OAH31320.1"/>
    <property type="molecule type" value="Genomic_DNA"/>
</dbReference>
<dbReference type="InterPro" id="IPR003200">
    <property type="entry name" value="Nict_dMeBzImd_PRibTrfase"/>
</dbReference>
<reference evidence="2" key="1">
    <citation type="submission" date="2016-02" db="EMBL/GenBank/DDBJ databases">
        <authorList>
            <person name="Kaur G."/>
            <person name="Nair G.R."/>
            <person name="Mayilraj S."/>
        </authorList>
    </citation>
    <scope>NUCLEOTIDE SEQUENCE [LARGE SCALE GENOMIC DNA]</scope>
    <source>
        <strain evidence="2">GA-15</strain>
    </source>
</reference>
<evidence type="ECO:0000313" key="1">
    <source>
        <dbReference type="EMBL" id="OAH31320.1"/>
    </source>
</evidence>
<sequence>MLDFPAVPAPDAQARAAVATALHATPRGLSLGKFADPALWLASCQAQVPPLALQRVRVIVFASENGIAQRTFQGHGLSAYAPEATGEQVAEVEASIGPVHRLAITADASVELLKTDITSGAIDVENGLSPEQLQSAMELGKNTADREIDAGTDLLIPADLAVANSTVAAAVMGVLSRTEPVAIVGPGSGTTDAMWKTKVAVIRDAMFRARNFATSPQELLQVIGNADLAAEAALIAQAATRRTPVLISGMFTAVAATLAERMAPGTASWCFAADVTAEPAHVLALQDLELTPLLNLDMSAGQGLGALAALPLIRSSIELVGDEVVSVSNALNQD</sequence>
<keyword evidence="1" id="KW-0808">Transferase</keyword>
<dbReference type="PANTHER" id="PTHR43463">
    <property type="entry name" value="NICOTINATE-NUCLEOTIDE--DIMETHYLBENZIMIDAZOLE PHOSPHORIBOSYLTRANSFERASE"/>
    <property type="match status" value="1"/>
</dbReference>
<protein>
    <submittedName>
        <fullName evidence="1">Nicotinate-nucleotide--dimethylbenzimidazole phosphoribosyltransferase</fullName>
    </submittedName>
</protein>
<dbReference type="GO" id="GO:0008939">
    <property type="term" value="F:nicotinate-nucleotide-dimethylbenzimidazole phosphoribosyltransferase activity"/>
    <property type="evidence" value="ECO:0007669"/>
    <property type="project" value="InterPro"/>
</dbReference>
<dbReference type="CDD" id="cd02439">
    <property type="entry name" value="DMB-PRT_CobT"/>
    <property type="match status" value="1"/>
</dbReference>
<dbReference type="OrthoDB" id="9781491at2"/>
<organism evidence="1 2">
    <name type="scientific">Corynebacterium stationis</name>
    <dbReference type="NCBI Taxonomy" id="1705"/>
    <lineage>
        <taxon>Bacteria</taxon>
        <taxon>Bacillati</taxon>
        <taxon>Actinomycetota</taxon>
        <taxon>Actinomycetes</taxon>
        <taxon>Mycobacteriales</taxon>
        <taxon>Corynebacteriaceae</taxon>
        <taxon>Corynebacterium</taxon>
    </lineage>
</organism>
<keyword evidence="2" id="KW-1185">Reference proteome</keyword>
<dbReference type="AlphaFoldDB" id="A0A177IR75"/>
<gene>
    <name evidence="1" type="ORF">AYJ05_10730</name>
</gene>
<keyword evidence="1" id="KW-0328">Glycosyltransferase</keyword>
<accession>A0A177IR75</accession>
<dbReference type="PANTHER" id="PTHR43463:SF1">
    <property type="entry name" value="NICOTINATE-NUCLEOTIDE--DIMETHYLBENZIMIDAZOLE PHOSPHORIBOSYLTRANSFERASE"/>
    <property type="match status" value="1"/>
</dbReference>
<dbReference type="InterPro" id="IPR036087">
    <property type="entry name" value="Nict_dMeBzImd_PRibTrfase_sf"/>
</dbReference>
<name>A0A177IR75_9CORY</name>
<dbReference type="Pfam" id="PF02277">
    <property type="entry name" value="DBI_PRT"/>
    <property type="match status" value="1"/>
</dbReference>